<evidence type="ECO:0000256" key="2">
    <source>
        <dbReference type="ARBA" id="ARBA00023315"/>
    </source>
</evidence>
<evidence type="ECO:0000259" key="3">
    <source>
        <dbReference type="PROSITE" id="PS51186"/>
    </source>
</evidence>
<dbReference type="Pfam" id="PF13508">
    <property type="entry name" value="Acetyltransf_7"/>
    <property type="match status" value="1"/>
</dbReference>
<dbReference type="GO" id="GO:0016747">
    <property type="term" value="F:acyltransferase activity, transferring groups other than amino-acyl groups"/>
    <property type="evidence" value="ECO:0007669"/>
    <property type="project" value="InterPro"/>
</dbReference>
<dbReference type="RefSeq" id="WP_075013010.1">
    <property type="nucleotide sequence ID" value="NZ_FOWE01000003.1"/>
</dbReference>
<dbReference type="InterPro" id="IPR000182">
    <property type="entry name" value="GNAT_dom"/>
</dbReference>
<sequence length="158" mass="17519">MTAAAVVLRPAVPPDAGAVADVWLRSFDAALPTVRRAHPDDEVRGWVRDVLLLLHDTWVAEAGGAVVGVLALSPGWVDQLYLDPAWRGRGIGDRFVELAKQRQPSGLQLWTFRVNGPARRFYERHGFVAVEATDGSGNEEREPDVRYVWQPVTRRPTG</sequence>
<keyword evidence="1" id="KW-0808">Transferase</keyword>
<dbReference type="Gene3D" id="3.40.630.30">
    <property type="match status" value="1"/>
</dbReference>
<keyword evidence="2" id="KW-0012">Acyltransferase</keyword>
<dbReference type="OrthoDB" id="9805924at2"/>
<dbReference type="AlphaFoldDB" id="A0A1I5ERJ6"/>
<proteinExistence type="predicted"/>
<evidence type="ECO:0000256" key="1">
    <source>
        <dbReference type="ARBA" id="ARBA00022679"/>
    </source>
</evidence>
<accession>A0A1I5ERJ6</accession>
<reference evidence="5" key="1">
    <citation type="submission" date="2016-10" db="EMBL/GenBank/DDBJ databases">
        <authorList>
            <person name="Varghese N."/>
            <person name="Submissions S."/>
        </authorList>
    </citation>
    <scope>NUCLEOTIDE SEQUENCE [LARGE SCALE GENOMIC DNA]</scope>
    <source>
        <strain evidence="5">DSM 43161</strain>
    </source>
</reference>
<dbReference type="SUPFAM" id="SSF55729">
    <property type="entry name" value="Acyl-CoA N-acyltransferases (Nat)"/>
    <property type="match status" value="1"/>
</dbReference>
<organism evidence="4 5">
    <name type="scientific">Geodermatophilus obscurus</name>
    <dbReference type="NCBI Taxonomy" id="1861"/>
    <lineage>
        <taxon>Bacteria</taxon>
        <taxon>Bacillati</taxon>
        <taxon>Actinomycetota</taxon>
        <taxon>Actinomycetes</taxon>
        <taxon>Geodermatophilales</taxon>
        <taxon>Geodermatophilaceae</taxon>
        <taxon>Geodermatophilus</taxon>
    </lineage>
</organism>
<protein>
    <submittedName>
        <fullName evidence="4">N-acetylglutamate synthase, GNAT family</fullName>
    </submittedName>
</protein>
<dbReference type="PANTHER" id="PTHR43877">
    <property type="entry name" value="AMINOALKYLPHOSPHONATE N-ACETYLTRANSFERASE-RELATED-RELATED"/>
    <property type="match status" value="1"/>
</dbReference>
<evidence type="ECO:0000313" key="4">
    <source>
        <dbReference type="EMBL" id="SFO13661.1"/>
    </source>
</evidence>
<feature type="domain" description="N-acetyltransferase" evidence="3">
    <location>
        <begin position="6"/>
        <end position="153"/>
    </location>
</feature>
<dbReference type="PROSITE" id="PS51186">
    <property type="entry name" value="GNAT"/>
    <property type="match status" value="1"/>
</dbReference>
<dbReference type="CDD" id="cd04301">
    <property type="entry name" value="NAT_SF"/>
    <property type="match status" value="1"/>
</dbReference>
<dbReference type="Proteomes" id="UP000183642">
    <property type="component" value="Unassembled WGS sequence"/>
</dbReference>
<keyword evidence="5" id="KW-1185">Reference proteome</keyword>
<dbReference type="InterPro" id="IPR016181">
    <property type="entry name" value="Acyl_CoA_acyltransferase"/>
</dbReference>
<dbReference type="EMBL" id="FOWE01000003">
    <property type="protein sequence ID" value="SFO13661.1"/>
    <property type="molecule type" value="Genomic_DNA"/>
</dbReference>
<evidence type="ECO:0000313" key="5">
    <source>
        <dbReference type="Proteomes" id="UP000183642"/>
    </source>
</evidence>
<dbReference type="InterPro" id="IPR050832">
    <property type="entry name" value="Bact_Acetyltransf"/>
</dbReference>
<gene>
    <name evidence="4" type="ORF">SAMN05660359_01671</name>
</gene>
<name>A0A1I5ERJ6_9ACTN</name>